<evidence type="ECO:0000256" key="2">
    <source>
        <dbReference type="ARBA" id="ARBA00022448"/>
    </source>
</evidence>
<keyword evidence="14" id="KW-1185">Reference proteome</keyword>
<evidence type="ECO:0000256" key="9">
    <source>
        <dbReference type="RuleBase" id="RU003357"/>
    </source>
</evidence>
<evidence type="ECO:0000256" key="5">
    <source>
        <dbReference type="ARBA" id="ARBA00023077"/>
    </source>
</evidence>
<keyword evidence="2 8" id="KW-0813">Transport</keyword>
<dbReference type="InterPro" id="IPR037066">
    <property type="entry name" value="Plug_dom_sf"/>
</dbReference>
<dbReference type="PROSITE" id="PS52016">
    <property type="entry name" value="TONB_DEPENDENT_REC_3"/>
    <property type="match status" value="1"/>
</dbReference>
<dbReference type="Gene3D" id="2.40.170.20">
    <property type="entry name" value="TonB-dependent receptor, beta-barrel domain"/>
    <property type="match status" value="1"/>
</dbReference>
<feature type="chain" id="PRO_5045204431" evidence="10">
    <location>
        <begin position="23"/>
        <end position="795"/>
    </location>
</feature>
<feature type="domain" description="TonB-dependent receptor-like beta-barrel" evidence="11">
    <location>
        <begin position="284"/>
        <end position="754"/>
    </location>
</feature>
<comment type="subcellular location">
    <subcellularLocation>
        <location evidence="1 8">Cell outer membrane</location>
        <topology evidence="1 8">Multi-pass membrane protein</topology>
    </subcellularLocation>
</comment>
<dbReference type="InterPro" id="IPR000531">
    <property type="entry name" value="Beta-barrel_TonB"/>
</dbReference>
<dbReference type="InterPro" id="IPR012910">
    <property type="entry name" value="Plug_dom"/>
</dbReference>
<evidence type="ECO:0000256" key="8">
    <source>
        <dbReference type="PROSITE-ProRule" id="PRU01360"/>
    </source>
</evidence>
<keyword evidence="6 8" id="KW-0472">Membrane</keyword>
<keyword evidence="7 8" id="KW-0998">Cell outer membrane</keyword>
<proteinExistence type="inferred from homology"/>
<evidence type="ECO:0000256" key="4">
    <source>
        <dbReference type="ARBA" id="ARBA00022692"/>
    </source>
</evidence>
<evidence type="ECO:0000313" key="14">
    <source>
        <dbReference type="Proteomes" id="UP000599009"/>
    </source>
</evidence>
<accession>A0ABQ2E7Q9</accession>
<sequence>MTRHPLALALLAALVPVSIAQAQEPAETRRDATSLDNIIVTGTRVADRTVAESQSPIDIITSDALQATGTTELATALARALPSLNFPRPALTDGTSAIRPAQLRGLAPDQVLVLVNGKRRHASSLLNLNGTIGRGSAPVDLNTIPISAIERVEVLRDGASAQYGSDAIAGVVNVVLKGASEGGSLSLSHGQYSAGDGAQTQLAGDTGLSLDDGRGFVHLSAQINQQDRTNRARPFAGTPGPTQPELGQKAFVIGDPEVNAAAASFNAGFDISDTLALYAFGSISNRDITSFAFFRAPGNPNQNIPSIYPDGFLPEINNVSRDRAIVAGLKGSFGEAWDWDLSFNHGYNNLEFFTRNTLNASIGASSPTSFYDGALETTQNIANFDLSRQLDWGLAYPVTLAMGVEFRNEKWNQSPGEFGSYAQPDLSRPGGAQGFGGFAPEVSGAYSRDSHAVYAGLEADFTEKFSGGIAGRYEDYDDFGSQASGKLSARYAFTDAVALRGTVASGFRAPSLAQQYFQTVSTIFLAGIPDPFEIRTFPASSAVAQAFGAEPLQPEESLSYSLGLVLQPVDALYVTIDAYHIEVDDRIALSSNLTGDDVRALLESRGIFGVNGGRYFTNAIDTRTRGIDLVASYRMDLGNGSLNLTGGYNYTDTEITRIAANPEELEQAGLNLERIDRTEIGRIEDGFPNTKLLLAGTWSLASMDFTLAATRYGSVTTRPANAANDQTYDAKWLLDASAAYKVDNWTFTLGADNLLNEYPDENTFPNSTNGQFPYSNLSPFGFNGAFVYGKIGYTW</sequence>
<organism evidence="13 14">
    <name type="scientific">Luteimonas terricola</name>
    <dbReference type="NCBI Taxonomy" id="645597"/>
    <lineage>
        <taxon>Bacteria</taxon>
        <taxon>Pseudomonadati</taxon>
        <taxon>Pseudomonadota</taxon>
        <taxon>Gammaproteobacteria</taxon>
        <taxon>Lysobacterales</taxon>
        <taxon>Lysobacteraceae</taxon>
        <taxon>Luteimonas</taxon>
    </lineage>
</organism>
<comment type="caution">
    <text evidence="13">The sequence shown here is derived from an EMBL/GenBank/DDBJ whole genome shotgun (WGS) entry which is preliminary data.</text>
</comment>
<name>A0ABQ2E7Q9_9GAMM</name>
<evidence type="ECO:0000256" key="1">
    <source>
        <dbReference type="ARBA" id="ARBA00004571"/>
    </source>
</evidence>
<keyword evidence="5 9" id="KW-0798">TonB box</keyword>
<dbReference type="Pfam" id="PF00593">
    <property type="entry name" value="TonB_dep_Rec_b-barrel"/>
    <property type="match status" value="1"/>
</dbReference>
<dbReference type="EMBL" id="BMME01000001">
    <property type="protein sequence ID" value="GGJ99774.1"/>
    <property type="molecule type" value="Genomic_DNA"/>
</dbReference>
<evidence type="ECO:0000259" key="11">
    <source>
        <dbReference type="Pfam" id="PF00593"/>
    </source>
</evidence>
<protein>
    <submittedName>
        <fullName evidence="13">Ligand-gated channel</fullName>
    </submittedName>
</protein>
<gene>
    <name evidence="13" type="primary">bfeA</name>
    <name evidence="13" type="ORF">GCM10011394_06200</name>
</gene>
<dbReference type="Gene3D" id="2.170.130.10">
    <property type="entry name" value="TonB-dependent receptor, plug domain"/>
    <property type="match status" value="1"/>
</dbReference>
<dbReference type="PANTHER" id="PTHR47234:SF3">
    <property type="entry name" value="SECRETIN_TONB SHORT N-TERMINAL DOMAIN-CONTAINING PROTEIN"/>
    <property type="match status" value="1"/>
</dbReference>
<dbReference type="RefSeq" id="WP_132985394.1">
    <property type="nucleotide sequence ID" value="NZ_BMME01000001.1"/>
</dbReference>
<keyword evidence="3 8" id="KW-1134">Transmembrane beta strand</keyword>
<dbReference type="Pfam" id="PF07715">
    <property type="entry name" value="Plug"/>
    <property type="match status" value="1"/>
</dbReference>
<evidence type="ECO:0000259" key="12">
    <source>
        <dbReference type="Pfam" id="PF07715"/>
    </source>
</evidence>
<dbReference type="PANTHER" id="PTHR47234">
    <property type="match status" value="1"/>
</dbReference>
<keyword evidence="4 8" id="KW-0812">Transmembrane</keyword>
<dbReference type="CDD" id="cd01347">
    <property type="entry name" value="ligand_gated_channel"/>
    <property type="match status" value="1"/>
</dbReference>
<reference evidence="14" key="1">
    <citation type="journal article" date="2019" name="Int. J. Syst. Evol. Microbiol.">
        <title>The Global Catalogue of Microorganisms (GCM) 10K type strain sequencing project: providing services to taxonomists for standard genome sequencing and annotation.</title>
        <authorList>
            <consortium name="The Broad Institute Genomics Platform"/>
            <consortium name="The Broad Institute Genome Sequencing Center for Infectious Disease"/>
            <person name="Wu L."/>
            <person name="Ma J."/>
        </authorList>
    </citation>
    <scope>NUCLEOTIDE SEQUENCE [LARGE SCALE GENOMIC DNA]</scope>
    <source>
        <strain evidence="14">CGMCC 1.8985</strain>
    </source>
</reference>
<evidence type="ECO:0000313" key="13">
    <source>
        <dbReference type="EMBL" id="GGJ99774.1"/>
    </source>
</evidence>
<dbReference type="SUPFAM" id="SSF56935">
    <property type="entry name" value="Porins"/>
    <property type="match status" value="1"/>
</dbReference>
<comment type="similarity">
    <text evidence="8 9">Belongs to the TonB-dependent receptor family.</text>
</comment>
<evidence type="ECO:0000256" key="6">
    <source>
        <dbReference type="ARBA" id="ARBA00023136"/>
    </source>
</evidence>
<dbReference type="InterPro" id="IPR039426">
    <property type="entry name" value="TonB-dep_rcpt-like"/>
</dbReference>
<evidence type="ECO:0000256" key="10">
    <source>
        <dbReference type="SAM" id="SignalP"/>
    </source>
</evidence>
<dbReference type="Proteomes" id="UP000599009">
    <property type="component" value="Unassembled WGS sequence"/>
</dbReference>
<feature type="domain" description="TonB-dependent receptor plug" evidence="12">
    <location>
        <begin position="51"/>
        <end position="171"/>
    </location>
</feature>
<evidence type="ECO:0000256" key="3">
    <source>
        <dbReference type="ARBA" id="ARBA00022452"/>
    </source>
</evidence>
<keyword evidence="10" id="KW-0732">Signal</keyword>
<evidence type="ECO:0000256" key="7">
    <source>
        <dbReference type="ARBA" id="ARBA00023237"/>
    </source>
</evidence>
<feature type="signal peptide" evidence="10">
    <location>
        <begin position="1"/>
        <end position="22"/>
    </location>
</feature>
<dbReference type="InterPro" id="IPR036942">
    <property type="entry name" value="Beta-barrel_TonB_sf"/>
</dbReference>